<reference evidence="4" key="1">
    <citation type="submission" date="2017-05" db="EMBL/GenBank/DDBJ databases">
        <authorList>
            <person name="Sharma S."/>
            <person name="Sidhu C."/>
            <person name="Pinnaka A.K."/>
        </authorList>
    </citation>
    <scope>NUCLEOTIDE SEQUENCE [LARGE SCALE GENOMIC DNA]</scope>
    <source>
        <strain evidence="4">AK93</strain>
    </source>
</reference>
<protein>
    <recommendedName>
        <fullName evidence="2">CzcB-like barrel-sandwich hybrid domain-containing protein</fullName>
    </recommendedName>
</protein>
<organism evidence="3 4">
    <name type="scientific">Alkalilimnicola ehrlichii</name>
    <dbReference type="NCBI Taxonomy" id="351052"/>
    <lineage>
        <taxon>Bacteria</taxon>
        <taxon>Pseudomonadati</taxon>
        <taxon>Pseudomonadota</taxon>
        <taxon>Gammaproteobacteria</taxon>
        <taxon>Chromatiales</taxon>
        <taxon>Ectothiorhodospiraceae</taxon>
        <taxon>Alkalilimnicola</taxon>
    </lineage>
</organism>
<gene>
    <name evidence="3" type="ORF">CAL65_11905</name>
</gene>
<dbReference type="InterPro" id="IPR006143">
    <property type="entry name" value="RND_pump_MFP"/>
</dbReference>
<dbReference type="InterPro" id="IPR058647">
    <property type="entry name" value="BSH_CzcB-like"/>
</dbReference>
<dbReference type="EMBL" id="NFZW01000010">
    <property type="protein sequence ID" value="RFA36149.1"/>
    <property type="molecule type" value="Genomic_DNA"/>
</dbReference>
<dbReference type="Pfam" id="PF25973">
    <property type="entry name" value="BSH_CzcB"/>
    <property type="match status" value="1"/>
</dbReference>
<dbReference type="PANTHER" id="PTHR30469:SF15">
    <property type="entry name" value="HLYD FAMILY OF SECRETION PROTEINS"/>
    <property type="match status" value="1"/>
</dbReference>
<sequence length="374" mass="40780">MENRIDAKMSLGFDLGMPQLVSRRYSKGVTRCLTSGRILPWAAFLCFGFFSQGSAWAAQPVPVSAQPLDELVVFPEVSAPASVLSLNDSRISAQVNARVLEVPIRVGDVVSEGAVLARLDGTDYQLQVAQTQASLRVLAARIELAQYQLERKQKLMDTGDVSEEEVKRHRTEVASLLGEREAQEAVLARARADLERTTLRAPFGGVVMERLAQVGELVSPGAPVVRLLDLDSIEVSARIRTEDVATLDEVRDVVFAVGGVRYPLTLRAVAPAVDNRDRSQEVRLSFSGERPLPGTAGRLSWRSDVPHLPPGMVLSRGGRLGVFVVDDGEQPRARFVPLEQAREGRAAPLSDTLEGLLVTDGRFRLQDGDPVKVD</sequence>
<dbReference type="Gene3D" id="1.10.287.470">
    <property type="entry name" value="Helix hairpin bin"/>
    <property type="match status" value="1"/>
</dbReference>
<dbReference type="PANTHER" id="PTHR30469">
    <property type="entry name" value="MULTIDRUG RESISTANCE PROTEIN MDTA"/>
    <property type="match status" value="1"/>
</dbReference>
<proteinExistence type="inferred from homology"/>
<feature type="domain" description="CzcB-like barrel-sandwich hybrid" evidence="2">
    <location>
        <begin position="90"/>
        <end position="227"/>
    </location>
</feature>
<evidence type="ECO:0000313" key="4">
    <source>
        <dbReference type="Proteomes" id="UP000256763"/>
    </source>
</evidence>
<name>A0A3E0WUT1_9GAMM</name>
<dbReference type="GO" id="GO:1990281">
    <property type="term" value="C:efflux pump complex"/>
    <property type="evidence" value="ECO:0007669"/>
    <property type="project" value="TreeGrafter"/>
</dbReference>
<keyword evidence="4" id="KW-1185">Reference proteome</keyword>
<dbReference type="Gene3D" id="2.40.30.170">
    <property type="match status" value="1"/>
</dbReference>
<evidence type="ECO:0000256" key="1">
    <source>
        <dbReference type="ARBA" id="ARBA00009477"/>
    </source>
</evidence>
<dbReference type="Gene3D" id="2.40.50.100">
    <property type="match status" value="1"/>
</dbReference>
<comment type="caution">
    <text evidence="3">The sequence shown here is derived from an EMBL/GenBank/DDBJ whole genome shotgun (WGS) entry which is preliminary data.</text>
</comment>
<dbReference type="Proteomes" id="UP000256763">
    <property type="component" value="Unassembled WGS sequence"/>
</dbReference>
<accession>A0A3E0WUT1</accession>
<dbReference type="SUPFAM" id="SSF111369">
    <property type="entry name" value="HlyD-like secretion proteins"/>
    <property type="match status" value="1"/>
</dbReference>
<evidence type="ECO:0000313" key="3">
    <source>
        <dbReference type="EMBL" id="RFA36149.1"/>
    </source>
</evidence>
<dbReference type="AlphaFoldDB" id="A0A3E0WUT1"/>
<dbReference type="NCBIfam" id="TIGR01730">
    <property type="entry name" value="RND_mfp"/>
    <property type="match status" value="1"/>
</dbReference>
<comment type="similarity">
    <text evidence="1">Belongs to the membrane fusion protein (MFP) (TC 8.A.1) family.</text>
</comment>
<dbReference type="GO" id="GO:0015562">
    <property type="term" value="F:efflux transmembrane transporter activity"/>
    <property type="evidence" value="ECO:0007669"/>
    <property type="project" value="TreeGrafter"/>
</dbReference>
<evidence type="ECO:0000259" key="2">
    <source>
        <dbReference type="Pfam" id="PF25973"/>
    </source>
</evidence>